<accession>A0A451AR90</accession>
<reference evidence="2" key="1">
    <citation type="submission" date="2019-02" db="EMBL/GenBank/DDBJ databases">
        <authorList>
            <person name="Gruber-Vodicka R. H."/>
            <person name="Seah K. B. B."/>
        </authorList>
    </citation>
    <scope>NUCLEOTIDE SEQUENCE</scope>
    <source>
        <strain evidence="2">BECK_BY19</strain>
        <strain evidence="1">BECK_BY8</strain>
    </source>
</reference>
<gene>
    <name evidence="1" type="ORF">BECKUNK1418G_GA0071005_100437</name>
    <name evidence="2" type="ORF">BECKUNK1418H_GA0071006_100339</name>
</gene>
<proteinExistence type="predicted"/>
<protein>
    <submittedName>
        <fullName evidence="2">Uncharacterized protein</fullName>
    </submittedName>
</protein>
<dbReference type="EMBL" id="CAADFZ010000004">
    <property type="protein sequence ID" value="VFK58694.1"/>
    <property type="molecule type" value="Genomic_DNA"/>
</dbReference>
<organism evidence="2">
    <name type="scientific">Candidatus Kentrum sp. UNK</name>
    <dbReference type="NCBI Taxonomy" id="2126344"/>
    <lineage>
        <taxon>Bacteria</taxon>
        <taxon>Pseudomonadati</taxon>
        <taxon>Pseudomonadota</taxon>
        <taxon>Gammaproteobacteria</taxon>
        <taxon>Candidatus Kentrum</taxon>
    </lineage>
</organism>
<name>A0A451AR90_9GAMM</name>
<evidence type="ECO:0000313" key="2">
    <source>
        <dbReference type="EMBL" id="VFK68525.1"/>
    </source>
</evidence>
<dbReference type="AlphaFoldDB" id="A0A451AR90"/>
<sequence>MIPREHKSERFAFGHEVETISQDCFLAEEVFEQVTRPRIVDGKRVSGLRFDDLDDQRVIDLLQTLCRFLVLANGFSHSSMRKWMDRRMLGVSLE</sequence>
<dbReference type="EMBL" id="CAADGD010000003">
    <property type="protein sequence ID" value="VFK68525.1"/>
    <property type="molecule type" value="Genomic_DNA"/>
</dbReference>
<evidence type="ECO:0000313" key="1">
    <source>
        <dbReference type="EMBL" id="VFK58694.1"/>
    </source>
</evidence>